<evidence type="ECO:0000313" key="10">
    <source>
        <dbReference type="EMBL" id="AFP59084.1"/>
    </source>
</evidence>
<dbReference type="AlphaFoldDB" id="T1P8J7"/>
<dbReference type="PANTHER" id="PTHR21394">
    <property type="entry name" value="MAU2 CHROMATID COHESION FACTOR HOMOLOG"/>
    <property type="match status" value="1"/>
</dbReference>
<evidence type="ECO:0000256" key="1">
    <source>
        <dbReference type="ARBA" id="ARBA00004642"/>
    </source>
</evidence>
<dbReference type="GO" id="GO:0005654">
    <property type="term" value="C:nucleoplasm"/>
    <property type="evidence" value="ECO:0007669"/>
    <property type="project" value="UniProtKB-SubCell"/>
</dbReference>
<evidence type="ECO:0000256" key="5">
    <source>
        <dbReference type="ARBA" id="ARBA00022803"/>
    </source>
</evidence>
<dbReference type="InterPro" id="IPR019440">
    <property type="entry name" value="MAU2"/>
</dbReference>
<dbReference type="GO" id="GO:0051301">
    <property type="term" value="P:cell division"/>
    <property type="evidence" value="ECO:0007669"/>
    <property type="project" value="UniProtKB-KW"/>
</dbReference>
<evidence type="ECO:0000256" key="4">
    <source>
        <dbReference type="ARBA" id="ARBA00022776"/>
    </source>
</evidence>
<dbReference type="GO" id="GO:0007059">
    <property type="term" value="P:chromosome segregation"/>
    <property type="evidence" value="ECO:0007669"/>
    <property type="project" value="UniProtKB-KW"/>
</dbReference>
<dbReference type="EMBL" id="KA644455">
    <property type="protein sequence ID" value="AFP59084.1"/>
    <property type="molecule type" value="mRNA"/>
</dbReference>
<organism evidence="10">
    <name type="scientific">Musca domestica</name>
    <name type="common">House fly</name>
    <dbReference type="NCBI Taxonomy" id="7370"/>
    <lineage>
        <taxon>Eukaryota</taxon>
        <taxon>Metazoa</taxon>
        <taxon>Ecdysozoa</taxon>
        <taxon>Arthropoda</taxon>
        <taxon>Hexapoda</taxon>
        <taxon>Insecta</taxon>
        <taxon>Pterygota</taxon>
        <taxon>Neoptera</taxon>
        <taxon>Endopterygota</taxon>
        <taxon>Diptera</taxon>
        <taxon>Brachycera</taxon>
        <taxon>Muscomorpha</taxon>
        <taxon>Muscoidea</taxon>
        <taxon>Muscidae</taxon>
        <taxon>Musca</taxon>
    </lineage>
</organism>
<evidence type="ECO:0000256" key="3">
    <source>
        <dbReference type="ARBA" id="ARBA00022618"/>
    </source>
</evidence>
<evidence type="ECO:0000256" key="6">
    <source>
        <dbReference type="ARBA" id="ARBA00022829"/>
    </source>
</evidence>
<dbReference type="VEuPathDB" id="VectorBase:MDOMA2_002099"/>
<proteinExistence type="evidence at transcript level"/>
<comment type="subcellular location">
    <subcellularLocation>
        <location evidence="1">Nucleus</location>
        <location evidence="1">Nucleoplasm</location>
    </subcellularLocation>
</comment>
<evidence type="ECO:0000256" key="2">
    <source>
        <dbReference type="ARBA" id="ARBA00008585"/>
    </source>
</evidence>
<keyword evidence="3" id="KW-0132">Cell division</keyword>
<name>T1P8J7_MUSDO</name>
<comment type="similarity">
    <text evidence="2">Belongs to the SCC4/mau-2 family.</text>
</comment>
<keyword evidence="7" id="KW-0539">Nucleus</keyword>
<reference evidence="10" key="1">
    <citation type="submission" date="2012-08" db="EMBL/GenBank/DDBJ databases">
        <title>Transcriptome of adult Musca domestica launches a platform for comparative house fly gene expression and characterization of differential gene expression among resistant and susceptible house flies.</title>
        <authorList>
            <person name="Liu N."/>
            <person name="Zhang L."/>
            <person name="Li M."/>
            <person name="Reid W."/>
        </authorList>
    </citation>
    <scope>NUCLEOTIDE SEQUENCE</scope>
    <source>
        <strain evidence="10">ALHF</strain>
        <tissue evidence="10">Whole body</tissue>
    </source>
</reference>
<evidence type="ECO:0000256" key="9">
    <source>
        <dbReference type="ARBA" id="ARBA00030523"/>
    </source>
</evidence>
<evidence type="ECO:0000256" key="8">
    <source>
        <dbReference type="ARBA" id="ARBA00023306"/>
    </source>
</evidence>
<sequence length="209" mass="22968">MNMVTPAMQLASKIPDIHVQLWGSAILKDLHRMSKDAIHEKEAYANHVKYSENLIADQLRCVQSPHHALIDWLDGPPNTMLAITAPEKDQQMPTNALPLPPADAKITMPVQQPPMNIPKQQQAPAQNMQLPIASTSTAIQYAATPSVPQPASAPPLHQPHMQSVIVPSIAAAHPIPSTSNQIPQNFHNIQQAVGPQVHQLQPQQYGQYY</sequence>
<dbReference type="GO" id="GO:0007064">
    <property type="term" value="P:mitotic sister chromatid cohesion"/>
    <property type="evidence" value="ECO:0007669"/>
    <property type="project" value="InterPro"/>
</dbReference>
<keyword evidence="8" id="KW-0131">Cell cycle</keyword>
<keyword evidence="6" id="KW-0159">Chromosome partition</keyword>
<keyword evidence="4" id="KW-0498">Mitosis</keyword>
<protein>
    <recommendedName>
        <fullName evidence="9">Cohesin loading complex subunit SCC4 homolog</fullName>
    </recommendedName>
</protein>
<dbReference type="VEuPathDB" id="VectorBase:MDOA012844"/>
<keyword evidence="5" id="KW-0802">TPR repeat</keyword>
<evidence type="ECO:0000256" key="7">
    <source>
        <dbReference type="ARBA" id="ARBA00023242"/>
    </source>
</evidence>
<accession>T1P8J7</accession>